<feature type="domain" description="Guanylate cyclase" evidence="2">
    <location>
        <begin position="8"/>
        <end position="129"/>
    </location>
</feature>
<protein>
    <submittedName>
        <fullName evidence="3">Adenylate/guanylate cyclase domain-containing protein</fullName>
    </submittedName>
</protein>
<dbReference type="PROSITE" id="PS50125">
    <property type="entry name" value="GUANYLATE_CYCLASE_2"/>
    <property type="match status" value="1"/>
</dbReference>
<feature type="domain" description="FHA" evidence="1">
    <location>
        <begin position="217"/>
        <end position="260"/>
    </location>
</feature>
<dbReference type="InterPro" id="IPR000253">
    <property type="entry name" value="FHA_dom"/>
</dbReference>
<dbReference type="CDD" id="cd07302">
    <property type="entry name" value="CHD"/>
    <property type="match status" value="1"/>
</dbReference>
<name>A0ABU9BBQ4_9BURK</name>
<evidence type="ECO:0000313" key="4">
    <source>
        <dbReference type="Proteomes" id="UP001368500"/>
    </source>
</evidence>
<dbReference type="Pfam" id="PF00211">
    <property type="entry name" value="Guanylate_cyc"/>
    <property type="match status" value="1"/>
</dbReference>
<dbReference type="InterPro" id="IPR001054">
    <property type="entry name" value="A/G_cyclase"/>
</dbReference>
<dbReference type="Pfam" id="PF00498">
    <property type="entry name" value="FHA"/>
    <property type="match status" value="1"/>
</dbReference>
<dbReference type="PROSITE" id="PS50006">
    <property type="entry name" value="FHA_DOMAIN"/>
    <property type="match status" value="1"/>
</dbReference>
<dbReference type="Gene3D" id="2.60.200.20">
    <property type="match status" value="1"/>
</dbReference>
<dbReference type="SMART" id="SM00240">
    <property type="entry name" value="FHA"/>
    <property type="match status" value="1"/>
</dbReference>
<reference evidence="3 4" key="1">
    <citation type="submission" date="2024-04" db="EMBL/GenBank/DDBJ databases">
        <title>Novel species of the genus Ideonella isolated from streams.</title>
        <authorList>
            <person name="Lu H."/>
        </authorList>
    </citation>
    <scope>NUCLEOTIDE SEQUENCE [LARGE SCALE GENOMIC DNA]</scope>
    <source>
        <strain evidence="3 4">BYS139W</strain>
    </source>
</reference>
<accession>A0ABU9BBQ4</accession>
<dbReference type="RefSeq" id="WP_341375109.1">
    <property type="nucleotide sequence ID" value="NZ_JBBUTF010000013.1"/>
</dbReference>
<dbReference type="SUPFAM" id="SSF49879">
    <property type="entry name" value="SMAD/FHA domain"/>
    <property type="match status" value="1"/>
</dbReference>
<dbReference type="SUPFAM" id="SSF55073">
    <property type="entry name" value="Nucleotide cyclase"/>
    <property type="match status" value="1"/>
</dbReference>
<dbReference type="Proteomes" id="UP001368500">
    <property type="component" value="Unassembled WGS sequence"/>
</dbReference>
<dbReference type="PANTHER" id="PTHR43081">
    <property type="entry name" value="ADENYLATE CYCLASE, TERMINAL-DIFFERENTIATION SPECIFIC-RELATED"/>
    <property type="match status" value="1"/>
</dbReference>
<dbReference type="EMBL" id="JBBUTF010000013">
    <property type="protein sequence ID" value="MEK8027337.1"/>
    <property type="molecule type" value="Genomic_DNA"/>
</dbReference>
<comment type="caution">
    <text evidence="3">The sequence shown here is derived from an EMBL/GenBank/DDBJ whole genome shotgun (WGS) entry which is preliminary data.</text>
</comment>
<sequence length="313" mass="33686">MTRIAERTVLFADLRGSTALYESLGNAEATSVVTHTITALGKAVSAHQGTLIKTLGDGLLAVFDGADHALASGLQMHEQLEDLVSRGHARGASTGLRGLRLQVAIARGEIVEMGGDCFGDAVNVAARLLDHANDNETLVTAQVLAGIDDETRKRFRSLDWVHLRGRAEPVMVHVLGGRRGDLAPTQFGEVPTTLEPEAVRLSWLKQEEVYDVQHLPLVLGRGPQSSFRVDDARVSRSHCRLDWHGGSFLLTDLSYNGCYVRFVGSDEVVALRRSSCTLHGSGVIGLGGSPNDPLAPCVHFDVLSFVDTVPHLS</sequence>
<keyword evidence="4" id="KW-1185">Reference proteome</keyword>
<evidence type="ECO:0000259" key="2">
    <source>
        <dbReference type="PROSITE" id="PS50125"/>
    </source>
</evidence>
<organism evidence="3 4">
    <name type="scientific">Pseudaquabacterium rugosum</name>
    <dbReference type="NCBI Taxonomy" id="2984194"/>
    <lineage>
        <taxon>Bacteria</taxon>
        <taxon>Pseudomonadati</taxon>
        <taxon>Pseudomonadota</taxon>
        <taxon>Betaproteobacteria</taxon>
        <taxon>Burkholderiales</taxon>
        <taxon>Sphaerotilaceae</taxon>
        <taxon>Pseudaquabacterium</taxon>
    </lineage>
</organism>
<dbReference type="Gene3D" id="3.30.70.1230">
    <property type="entry name" value="Nucleotide cyclase"/>
    <property type="match status" value="1"/>
</dbReference>
<dbReference type="CDD" id="cd00060">
    <property type="entry name" value="FHA"/>
    <property type="match status" value="1"/>
</dbReference>
<evidence type="ECO:0000259" key="1">
    <source>
        <dbReference type="PROSITE" id="PS50006"/>
    </source>
</evidence>
<dbReference type="InterPro" id="IPR029787">
    <property type="entry name" value="Nucleotide_cyclase"/>
</dbReference>
<evidence type="ECO:0000313" key="3">
    <source>
        <dbReference type="EMBL" id="MEK8027337.1"/>
    </source>
</evidence>
<gene>
    <name evidence="3" type="ORF">AACH11_15340</name>
</gene>
<dbReference type="InterPro" id="IPR050697">
    <property type="entry name" value="Adenylyl/Guanylyl_Cyclase_3/4"/>
</dbReference>
<proteinExistence type="predicted"/>
<dbReference type="PANTHER" id="PTHR43081:SF1">
    <property type="entry name" value="ADENYLATE CYCLASE, TERMINAL-DIFFERENTIATION SPECIFIC"/>
    <property type="match status" value="1"/>
</dbReference>
<dbReference type="InterPro" id="IPR008984">
    <property type="entry name" value="SMAD_FHA_dom_sf"/>
</dbReference>